<evidence type="ECO:0000256" key="1">
    <source>
        <dbReference type="SAM" id="MobiDB-lite"/>
    </source>
</evidence>
<evidence type="ECO:0000313" key="2">
    <source>
        <dbReference type="EMBL" id="KAK8497068.1"/>
    </source>
</evidence>
<dbReference type="PANTHER" id="PTHR48435">
    <property type="entry name" value="POLYPROTEIN"/>
    <property type="match status" value="1"/>
</dbReference>
<comment type="caution">
    <text evidence="2">The sequence shown here is derived from an EMBL/GenBank/DDBJ whole genome shotgun (WGS) entry which is preliminary data.</text>
</comment>
<organism evidence="2 3">
    <name type="scientific">Hibiscus sabdariffa</name>
    <name type="common">roselle</name>
    <dbReference type="NCBI Taxonomy" id="183260"/>
    <lineage>
        <taxon>Eukaryota</taxon>
        <taxon>Viridiplantae</taxon>
        <taxon>Streptophyta</taxon>
        <taxon>Embryophyta</taxon>
        <taxon>Tracheophyta</taxon>
        <taxon>Spermatophyta</taxon>
        <taxon>Magnoliopsida</taxon>
        <taxon>eudicotyledons</taxon>
        <taxon>Gunneridae</taxon>
        <taxon>Pentapetalae</taxon>
        <taxon>rosids</taxon>
        <taxon>malvids</taxon>
        <taxon>Malvales</taxon>
        <taxon>Malvaceae</taxon>
        <taxon>Malvoideae</taxon>
        <taxon>Hibiscus</taxon>
    </lineage>
</organism>
<evidence type="ECO:0008006" key="4">
    <source>
        <dbReference type="Google" id="ProtNLM"/>
    </source>
</evidence>
<sequence length="152" mass="17404">MIKKFAADGKFIYYFKHPETGHCPWDMDCQCQACRELDFYEEIEDSYHQSYNPHKKKTKSKKNSIHSQLYERWLQGDPSVGPLGEDNGKFIFLVDYGPKTSKPDPTPPSSPPHNPPKQPPLPPPMAETIKPQNLIQPCYKKNSKTGQEKPTA</sequence>
<reference evidence="2 3" key="1">
    <citation type="journal article" date="2024" name="G3 (Bethesda)">
        <title>Genome assembly of Hibiscus sabdariffa L. provides insights into metabolisms of medicinal natural products.</title>
        <authorList>
            <person name="Kim T."/>
        </authorList>
    </citation>
    <scope>NUCLEOTIDE SEQUENCE [LARGE SCALE GENOMIC DNA]</scope>
    <source>
        <strain evidence="2">TK-2024</strain>
        <tissue evidence="2">Old leaves</tissue>
    </source>
</reference>
<dbReference type="PANTHER" id="PTHR48435:SF1">
    <property type="entry name" value="POLYPROTEIN"/>
    <property type="match status" value="1"/>
</dbReference>
<evidence type="ECO:0000313" key="3">
    <source>
        <dbReference type="Proteomes" id="UP001472677"/>
    </source>
</evidence>
<name>A0ABR2ASP2_9ROSI</name>
<gene>
    <name evidence="2" type="ORF">V6N12_063849</name>
</gene>
<feature type="compositionally biased region" description="Pro residues" evidence="1">
    <location>
        <begin position="104"/>
        <end position="125"/>
    </location>
</feature>
<feature type="region of interest" description="Disordered" evidence="1">
    <location>
        <begin position="94"/>
        <end position="152"/>
    </location>
</feature>
<dbReference type="Proteomes" id="UP001472677">
    <property type="component" value="Unassembled WGS sequence"/>
</dbReference>
<dbReference type="InterPro" id="IPR053098">
    <property type="entry name" value="Petuviruses_polyprotein"/>
</dbReference>
<keyword evidence="3" id="KW-1185">Reference proteome</keyword>
<dbReference type="EMBL" id="JBBPBM010000333">
    <property type="protein sequence ID" value="KAK8497068.1"/>
    <property type="molecule type" value="Genomic_DNA"/>
</dbReference>
<protein>
    <recommendedName>
        <fullName evidence="4">Transposase-associated domain-containing protein</fullName>
    </recommendedName>
</protein>
<proteinExistence type="predicted"/>
<accession>A0ABR2ASP2</accession>